<gene>
    <name evidence="1" type="ORF">SIAM614_12068</name>
</gene>
<accession>A0NTV1</accession>
<dbReference type="Pfam" id="PF11112">
    <property type="entry name" value="PyocinActivator"/>
    <property type="match status" value="1"/>
</dbReference>
<proteinExistence type="predicted"/>
<dbReference type="GO" id="GO:0006355">
    <property type="term" value="P:regulation of DNA-templated transcription"/>
    <property type="evidence" value="ECO:0007669"/>
    <property type="project" value="InterPro"/>
</dbReference>
<sequence length="140" mass="15794">MPNAQLADALLIGRLRQETPISSKTESGYARPCFFRLQPLRTATLTRLQGVNEMRTVFILMAQYDGLAVVPTDRVVADYFPHLTRMKFLRKISAGEIKLPVVRSDPKSQKSARGISIQDLANYLDERRSAAVKEMEALTR</sequence>
<dbReference type="EMBL" id="AAUW01000008">
    <property type="protein sequence ID" value="EAV43860.1"/>
    <property type="molecule type" value="Genomic_DNA"/>
</dbReference>
<evidence type="ECO:0008006" key="3">
    <source>
        <dbReference type="Google" id="ProtNLM"/>
    </source>
</evidence>
<organism evidence="1 2">
    <name type="scientific">Roseibium aggregatum (strain ATCC 25650 / DSM 13394 / JCM 20685 / NBRC 16684 / NCIMB 2208 / IAM 12614 / B1)</name>
    <name type="common">Stappia aggregata</name>
    <dbReference type="NCBI Taxonomy" id="384765"/>
    <lineage>
        <taxon>Bacteria</taxon>
        <taxon>Pseudomonadati</taxon>
        <taxon>Pseudomonadota</taxon>
        <taxon>Alphaproteobacteria</taxon>
        <taxon>Hyphomicrobiales</taxon>
        <taxon>Stappiaceae</taxon>
        <taxon>Roseibium</taxon>
    </lineage>
</organism>
<reference evidence="1 2" key="1">
    <citation type="submission" date="2006-05" db="EMBL/GenBank/DDBJ databases">
        <authorList>
            <person name="King G."/>
            <person name="Ferriera S."/>
            <person name="Johnson J."/>
            <person name="Kravitz S."/>
            <person name="Beeson K."/>
            <person name="Sutton G."/>
            <person name="Rogers Y.-H."/>
            <person name="Friedman R."/>
            <person name="Frazier M."/>
            <person name="Venter J.C."/>
        </authorList>
    </citation>
    <scope>NUCLEOTIDE SEQUENCE [LARGE SCALE GENOMIC DNA]</scope>
    <source>
        <strain evidence="2">ATCC 25650 / DSM 13394 / JCM 20685 / NBRC 16684 / NCIMB 2208 / IAM 12614 / B1</strain>
    </source>
</reference>
<evidence type="ECO:0000313" key="2">
    <source>
        <dbReference type="Proteomes" id="UP000004848"/>
    </source>
</evidence>
<dbReference type="InterPro" id="IPR020518">
    <property type="entry name" value="Tscrpt_reg_PrtN"/>
</dbReference>
<protein>
    <recommendedName>
        <fullName evidence="3">Pyocin activator protein PrtN</fullName>
    </recommendedName>
</protein>
<dbReference type="AlphaFoldDB" id="A0NTV1"/>
<dbReference type="Proteomes" id="UP000004848">
    <property type="component" value="Unassembled WGS sequence"/>
</dbReference>
<evidence type="ECO:0000313" key="1">
    <source>
        <dbReference type="EMBL" id="EAV43860.1"/>
    </source>
</evidence>
<name>A0NTV1_ROSAI</name>
<comment type="caution">
    <text evidence="1">The sequence shown here is derived from an EMBL/GenBank/DDBJ whole genome shotgun (WGS) entry which is preliminary data.</text>
</comment>
<dbReference type="eggNOG" id="ENOG5032YRW">
    <property type="taxonomic scope" value="Bacteria"/>
</dbReference>